<dbReference type="Pfam" id="PF01232">
    <property type="entry name" value="Mannitol_dh"/>
    <property type="match status" value="1"/>
</dbReference>
<sequence length="548" mass="61991">MIDLNNWRNFIPELSQKEVEIPHFDRASLRENGQKNPVWIHFGGGNLYRGFHAEIAQRLADLGELSTGVIVCETFDEEIIERAYQDFDDLILEVVMPSSGEFVKRILAATADSLYCHPDCSEHFDKMIRHFENPSLQLVTFAITEKGYRLKDTNNKYIGPIAVDIKNGPKKPSHTMSILAALLYKRFLSGAWPIALVSTDNFSQNGSQLRTSLLTIAKEWQKEGYVQNTFIQYLSNEEIVAFPWTMIDRITPNPSLSVSKMLAKEGFSNMSIFQTAKGNNIAPFVNTEDIHYLIMEDHFPNGRPKFEKAGVFLTDRATVDKADTMKVTTCLNPLHTSLAIMGCLLGYRSIAEEMKDPDLSLLVSEIGYNEGLPVVESPGIIDPKIFLEEVITVRFSNPNIPDMPQRIATDTSQKVAIRYGETIKKYMEIEVKDPQTLVFIPLTLAAWLRYLIGIDDQGKPFIPSPDPLLTDFQHKLSDIQLGTQDTSHIHEKMAPILSNKEIFGVDLYQAELGRKIEEMFIKMVAGPNAVRKTLQDYLQEHGGNLSWK</sequence>
<dbReference type="Proteomes" id="UP000183509">
    <property type="component" value="Unassembled WGS sequence"/>
</dbReference>
<dbReference type="InterPro" id="IPR013328">
    <property type="entry name" value="6PGD_dom2"/>
</dbReference>
<dbReference type="AlphaFoldDB" id="A0A132YY24"/>
<dbReference type="InterPro" id="IPR050988">
    <property type="entry name" value="Mannitol_DH/Oxidoreductase"/>
</dbReference>
<dbReference type="OMA" id="IVASWAR"/>
<evidence type="ECO:0000313" key="7">
    <source>
        <dbReference type="EMBL" id="SAM48602.1"/>
    </source>
</evidence>
<dbReference type="RefSeq" id="WP_002288175.1">
    <property type="nucleotide sequence ID" value="NZ_AP022341.1"/>
</dbReference>
<evidence type="ECO:0000256" key="2">
    <source>
        <dbReference type="ARBA" id="ARBA00048615"/>
    </source>
</evidence>
<organism evidence="5 8">
    <name type="scientific">Enterococcus faecium</name>
    <name type="common">Streptococcus faecium</name>
    <dbReference type="NCBI Taxonomy" id="1352"/>
    <lineage>
        <taxon>Bacteria</taxon>
        <taxon>Bacillati</taxon>
        <taxon>Bacillota</taxon>
        <taxon>Bacilli</taxon>
        <taxon>Lactobacillales</taxon>
        <taxon>Enterococcaceae</taxon>
        <taxon>Enterococcus</taxon>
    </lineage>
</organism>
<dbReference type="GO" id="GO:0050086">
    <property type="term" value="F:mannitol 2-dehydrogenase activity"/>
    <property type="evidence" value="ECO:0007669"/>
    <property type="project" value="UniProtKB-EC"/>
</dbReference>
<evidence type="ECO:0000259" key="4">
    <source>
        <dbReference type="Pfam" id="PF08125"/>
    </source>
</evidence>
<proteinExistence type="predicted"/>
<dbReference type="InterPro" id="IPR013118">
    <property type="entry name" value="Mannitol_DH_C"/>
</dbReference>
<dbReference type="EC" id="1.1.1.67" evidence="7"/>
<dbReference type="InterPro" id="IPR036291">
    <property type="entry name" value="NAD(P)-bd_dom_sf"/>
</dbReference>
<reference evidence="5 8" key="1">
    <citation type="submission" date="2016-01" db="EMBL/GenBank/DDBJ databases">
        <title>Molecular Mechanisms for transfer of large genomic segments between Enterococcus faecium strains.</title>
        <authorList>
            <person name="Garcia-Solache M.A."/>
            <person name="Lebreton F."/>
            <person name="Mclaughlin R.E."/>
            <person name="Whiteaker J.D."/>
            <person name="Gilmore M.S."/>
            <person name="Rice L.B."/>
        </authorList>
    </citation>
    <scope>NUCLEOTIDE SEQUENCE [LARGE SCALE GENOMIC DNA]</scope>
    <source>
        <strain evidence="5 8">D344RRF x C68</strain>
    </source>
</reference>
<dbReference type="PATRIC" id="fig|1352.1358.peg.1721"/>
<dbReference type="EMBL" id="FKLM01000036">
    <property type="protein sequence ID" value="SAM48602.1"/>
    <property type="molecule type" value="Genomic_DNA"/>
</dbReference>
<dbReference type="PANTHER" id="PTHR43362:SF1">
    <property type="entry name" value="MANNITOL DEHYDROGENASE 2-RELATED"/>
    <property type="match status" value="1"/>
</dbReference>
<name>A0A132YY24_ENTFC</name>
<dbReference type="EMBL" id="QHGU01000019">
    <property type="protein sequence ID" value="PZM56142.1"/>
    <property type="molecule type" value="Genomic_DNA"/>
</dbReference>
<accession>A0A132YY24</accession>
<evidence type="ECO:0000313" key="8">
    <source>
        <dbReference type="Proteomes" id="UP000070452"/>
    </source>
</evidence>
<evidence type="ECO:0000259" key="3">
    <source>
        <dbReference type="Pfam" id="PF01232"/>
    </source>
</evidence>
<evidence type="ECO:0000256" key="1">
    <source>
        <dbReference type="ARBA" id="ARBA00023002"/>
    </source>
</evidence>
<dbReference type="InterPro" id="IPR013131">
    <property type="entry name" value="Mannitol_DH_N"/>
</dbReference>
<dbReference type="GO" id="GO:0008926">
    <property type="term" value="F:mannitol-1-phosphate 5-dehydrogenase activity"/>
    <property type="evidence" value="ECO:0007669"/>
    <property type="project" value="UniProtKB-EC"/>
</dbReference>
<comment type="caution">
    <text evidence="5">The sequence shown here is derived from an EMBL/GenBank/DDBJ whole genome shotgun (WGS) entry which is preliminary data.</text>
</comment>
<gene>
    <name evidence="5" type="ORF">AWT83_12320</name>
    <name evidence="6" type="ORF">DKP91_05520</name>
    <name evidence="7" type="ORF">DTPHA_601962</name>
</gene>
<dbReference type="SUPFAM" id="SSF48179">
    <property type="entry name" value="6-phosphogluconate dehydrogenase C-terminal domain-like"/>
    <property type="match status" value="1"/>
</dbReference>
<evidence type="ECO:0000313" key="6">
    <source>
        <dbReference type="EMBL" id="PZM56142.1"/>
    </source>
</evidence>
<dbReference type="InterPro" id="IPR008927">
    <property type="entry name" value="6-PGluconate_DH-like_C_sf"/>
</dbReference>
<feature type="domain" description="Mannitol dehydrogenase C-terminal" evidence="4">
    <location>
        <begin position="323"/>
        <end position="518"/>
    </location>
</feature>
<dbReference type="Gene3D" id="3.40.50.720">
    <property type="entry name" value="NAD(P)-binding Rossmann-like Domain"/>
    <property type="match status" value="1"/>
</dbReference>
<reference evidence="7 9" key="2">
    <citation type="submission" date="2016-04" db="EMBL/GenBank/DDBJ databases">
        <authorList>
            <person name="Millard A."/>
        </authorList>
    </citation>
    <scope>NUCLEOTIDE SEQUENCE [LARGE SCALE GENOMIC DNA]</scope>
    <source>
        <strain evidence="7">Isolate 22</strain>
    </source>
</reference>
<feature type="domain" description="Mannitol dehydrogenase N-terminal" evidence="3">
    <location>
        <begin position="40"/>
        <end position="307"/>
    </location>
</feature>
<evidence type="ECO:0000313" key="9">
    <source>
        <dbReference type="Proteomes" id="UP000183509"/>
    </source>
</evidence>
<dbReference type="Proteomes" id="UP000249070">
    <property type="component" value="Unassembled WGS sequence"/>
</dbReference>
<protein>
    <submittedName>
        <fullName evidence="5 6">Mannitol dehydrogenase</fullName>
    </submittedName>
    <submittedName>
        <fullName evidence="7">Mannitol dehydrogenase protein</fullName>
        <ecNumber evidence="7">1.1.1.67</ecNumber>
    </submittedName>
</protein>
<evidence type="ECO:0000313" key="10">
    <source>
        <dbReference type="Proteomes" id="UP000249070"/>
    </source>
</evidence>
<comment type="catalytic activity">
    <reaction evidence="2">
        <text>D-mannitol 1-phosphate + NAD(+) = beta-D-fructose 6-phosphate + NADH + H(+)</text>
        <dbReference type="Rhea" id="RHEA:19661"/>
        <dbReference type="ChEBI" id="CHEBI:15378"/>
        <dbReference type="ChEBI" id="CHEBI:57540"/>
        <dbReference type="ChEBI" id="CHEBI:57634"/>
        <dbReference type="ChEBI" id="CHEBI:57945"/>
        <dbReference type="ChEBI" id="CHEBI:61381"/>
        <dbReference type="EC" id="1.1.1.17"/>
    </reaction>
</comment>
<dbReference type="Pfam" id="PF08125">
    <property type="entry name" value="Mannitol_dh_C"/>
    <property type="match status" value="1"/>
</dbReference>
<dbReference type="Proteomes" id="UP000070452">
    <property type="component" value="Unassembled WGS sequence"/>
</dbReference>
<dbReference type="Gene3D" id="1.10.1040.10">
    <property type="entry name" value="N-(1-d-carboxylethyl)-l-norvaline Dehydrogenase, domain 2"/>
    <property type="match status" value="1"/>
</dbReference>
<reference evidence="6 10" key="3">
    <citation type="submission" date="2018-05" db="EMBL/GenBank/DDBJ databases">
        <title>Vancomycin-resistant Enterococcus faecium strain from Chelyabinsk, Russia.</title>
        <authorList>
            <person name="Gostev V."/>
            <person name="Goncharov A."/>
            <person name="Kolodzhieva V."/>
            <person name="Suvorov A."/>
            <person name="Sidorenko S."/>
            <person name="Zueva L."/>
        </authorList>
    </citation>
    <scope>NUCLEOTIDE SEQUENCE [LARGE SCALE GENOMIC DNA]</scope>
    <source>
        <strain evidence="6 10">20</strain>
    </source>
</reference>
<dbReference type="EMBL" id="LRHK01000001">
    <property type="protein sequence ID" value="KWX19214.1"/>
    <property type="molecule type" value="Genomic_DNA"/>
</dbReference>
<dbReference type="PANTHER" id="PTHR43362">
    <property type="entry name" value="MANNITOL DEHYDROGENASE DSF1-RELATED"/>
    <property type="match status" value="1"/>
</dbReference>
<evidence type="ECO:0000313" key="5">
    <source>
        <dbReference type="EMBL" id="KWX19214.1"/>
    </source>
</evidence>
<dbReference type="SUPFAM" id="SSF51735">
    <property type="entry name" value="NAD(P)-binding Rossmann-fold domains"/>
    <property type="match status" value="1"/>
</dbReference>
<keyword evidence="1 7" id="KW-0560">Oxidoreductase</keyword>